<dbReference type="EMBL" id="KV722358">
    <property type="protein sequence ID" value="OCH93214.1"/>
    <property type="molecule type" value="Genomic_DNA"/>
</dbReference>
<dbReference type="Pfam" id="PF20152">
    <property type="entry name" value="DUF6534"/>
    <property type="match status" value="1"/>
</dbReference>
<name>A0A8E2DP77_9APHY</name>
<reference evidence="3 4" key="1">
    <citation type="submission" date="2016-07" db="EMBL/GenBank/DDBJ databases">
        <title>Draft genome of the white-rot fungus Obba rivulosa 3A-2.</title>
        <authorList>
            <consortium name="DOE Joint Genome Institute"/>
            <person name="Miettinen O."/>
            <person name="Riley R."/>
            <person name="Acob R."/>
            <person name="Barry K."/>
            <person name="Cullen D."/>
            <person name="De Vries R."/>
            <person name="Hainaut M."/>
            <person name="Hatakka A."/>
            <person name="Henrissat B."/>
            <person name="Hilden K."/>
            <person name="Kuo R."/>
            <person name="Labutti K."/>
            <person name="Lipzen A."/>
            <person name="Makela M.R."/>
            <person name="Sandor L."/>
            <person name="Spatafora J.W."/>
            <person name="Grigoriev I.V."/>
            <person name="Hibbett D.S."/>
        </authorList>
    </citation>
    <scope>NUCLEOTIDE SEQUENCE [LARGE SCALE GENOMIC DNA]</scope>
    <source>
        <strain evidence="3 4">3A-2</strain>
    </source>
</reference>
<dbReference type="OrthoDB" id="2745105at2759"/>
<feature type="transmembrane region" description="Helical" evidence="1">
    <location>
        <begin position="44"/>
        <end position="70"/>
    </location>
</feature>
<feature type="transmembrane region" description="Helical" evidence="1">
    <location>
        <begin position="82"/>
        <end position="101"/>
    </location>
</feature>
<dbReference type="Proteomes" id="UP000250043">
    <property type="component" value="Unassembled WGS sequence"/>
</dbReference>
<gene>
    <name evidence="3" type="ORF">OBBRIDRAFT_832854</name>
</gene>
<sequence>MELMIRMWVVAEAAVHVLTVSPSIFSIRIWNISRIDWKASIRRYVVVFTVLACSLAEFAIVLLVATRLAMTGDYKGLSGISVSLYIGLSFCAVGDIVIAYAQIVVLQQCRTGFRRTDSVVKILMLYSINTALLTTICAICNLVTFAALPGTLLYEVFYFMLPKLLLNSCLATLNARRDLRNVLTGPSQLVTIPVPPHSTVLRFEHPRETESSKTFE</sequence>
<feature type="transmembrane region" description="Helical" evidence="1">
    <location>
        <begin position="122"/>
        <end position="146"/>
    </location>
</feature>
<dbReference type="AlphaFoldDB" id="A0A8E2DP77"/>
<proteinExistence type="predicted"/>
<feature type="transmembrane region" description="Helical" evidence="1">
    <location>
        <begin position="152"/>
        <end position="173"/>
    </location>
</feature>
<evidence type="ECO:0000256" key="1">
    <source>
        <dbReference type="SAM" id="Phobius"/>
    </source>
</evidence>
<evidence type="ECO:0000313" key="4">
    <source>
        <dbReference type="Proteomes" id="UP000250043"/>
    </source>
</evidence>
<dbReference type="InterPro" id="IPR045339">
    <property type="entry name" value="DUF6534"/>
</dbReference>
<keyword evidence="1" id="KW-1133">Transmembrane helix</keyword>
<evidence type="ECO:0000313" key="3">
    <source>
        <dbReference type="EMBL" id="OCH93214.1"/>
    </source>
</evidence>
<feature type="transmembrane region" description="Helical" evidence="1">
    <location>
        <begin position="13"/>
        <end position="32"/>
    </location>
</feature>
<dbReference type="PANTHER" id="PTHR40465">
    <property type="entry name" value="CHROMOSOME 1, WHOLE GENOME SHOTGUN SEQUENCE"/>
    <property type="match status" value="1"/>
</dbReference>
<keyword evidence="1" id="KW-0472">Membrane</keyword>
<dbReference type="PANTHER" id="PTHR40465:SF1">
    <property type="entry name" value="DUF6534 DOMAIN-CONTAINING PROTEIN"/>
    <property type="match status" value="1"/>
</dbReference>
<keyword evidence="1" id="KW-0812">Transmembrane</keyword>
<evidence type="ECO:0000259" key="2">
    <source>
        <dbReference type="Pfam" id="PF20152"/>
    </source>
</evidence>
<protein>
    <recommendedName>
        <fullName evidence="2">DUF6534 domain-containing protein</fullName>
    </recommendedName>
</protein>
<feature type="domain" description="DUF6534" evidence="2">
    <location>
        <begin position="92"/>
        <end position="177"/>
    </location>
</feature>
<organism evidence="3 4">
    <name type="scientific">Obba rivulosa</name>
    <dbReference type="NCBI Taxonomy" id="1052685"/>
    <lineage>
        <taxon>Eukaryota</taxon>
        <taxon>Fungi</taxon>
        <taxon>Dikarya</taxon>
        <taxon>Basidiomycota</taxon>
        <taxon>Agaricomycotina</taxon>
        <taxon>Agaricomycetes</taxon>
        <taxon>Polyporales</taxon>
        <taxon>Gelatoporiaceae</taxon>
        <taxon>Obba</taxon>
    </lineage>
</organism>
<keyword evidence="4" id="KW-1185">Reference proteome</keyword>
<accession>A0A8E2DP77</accession>